<dbReference type="EMBL" id="CP120863">
    <property type="protein sequence ID" value="WFE88852.1"/>
    <property type="molecule type" value="Genomic_DNA"/>
</dbReference>
<dbReference type="InterPro" id="IPR050832">
    <property type="entry name" value="Bact_Acetyltransf"/>
</dbReference>
<proteinExistence type="predicted"/>
<dbReference type="SUPFAM" id="SSF55729">
    <property type="entry name" value="Acyl-CoA N-acyltransferases (Nat)"/>
    <property type="match status" value="1"/>
</dbReference>
<keyword evidence="5" id="KW-1185">Reference proteome</keyword>
<evidence type="ECO:0000313" key="5">
    <source>
        <dbReference type="Proteomes" id="UP001209803"/>
    </source>
</evidence>
<dbReference type="InterPro" id="IPR016181">
    <property type="entry name" value="Acyl_CoA_acyltransferase"/>
</dbReference>
<dbReference type="PANTHER" id="PTHR43877">
    <property type="entry name" value="AMINOALKYLPHOSPHONATE N-ACETYLTRANSFERASE-RELATED-RELATED"/>
    <property type="match status" value="1"/>
</dbReference>
<dbReference type="CDD" id="cd04301">
    <property type="entry name" value="NAT_SF"/>
    <property type="match status" value="1"/>
</dbReference>
<dbReference type="Pfam" id="PF00583">
    <property type="entry name" value="Acetyltransf_1"/>
    <property type="match status" value="1"/>
</dbReference>
<dbReference type="RefSeq" id="WP_173006121.1">
    <property type="nucleotide sequence ID" value="NZ_CP120863.1"/>
</dbReference>
<protein>
    <submittedName>
        <fullName evidence="4">GNAT family N-acetyltransferase</fullName>
    </submittedName>
</protein>
<evidence type="ECO:0000256" key="2">
    <source>
        <dbReference type="ARBA" id="ARBA00023315"/>
    </source>
</evidence>
<dbReference type="PROSITE" id="PS51186">
    <property type="entry name" value="GNAT"/>
    <property type="match status" value="1"/>
</dbReference>
<dbReference type="InterPro" id="IPR000182">
    <property type="entry name" value="GNAT_dom"/>
</dbReference>
<evidence type="ECO:0000256" key="1">
    <source>
        <dbReference type="ARBA" id="ARBA00022679"/>
    </source>
</evidence>
<reference evidence="4 5" key="1">
    <citation type="submission" date="2023-03" db="EMBL/GenBank/DDBJ databases">
        <title>Roseibium porphyridii sp. nov. and Roseibium rhodosorbium sp. nov. isolated from marine algae, Porphyridium cruentum and Rhodosorus marinus, respectively.</title>
        <authorList>
            <person name="Lee M.W."/>
            <person name="Choi B.J."/>
            <person name="Lee J.K."/>
            <person name="Choi D.G."/>
            <person name="Baek J.H."/>
            <person name="Bayburt H."/>
            <person name="Kim J.M."/>
            <person name="Han D.M."/>
            <person name="Kim K.H."/>
            <person name="Jeon C.O."/>
        </authorList>
    </citation>
    <scope>NUCLEOTIDE SEQUENCE [LARGE SCALE GENOMIC DNA]</scope>
    <source>
        <strain evidence="4 5">KMA01</strain>
    </source>
</reference>
<keyword evidence="1" id="KW-0808">Transferase</keyword>
<dbReference type="Proteomes" id="UP001209803">
    <property type="component" value="Chromosome"/>
</dbReference>
<sequence length="197" mass="21621">MIDLEQIIVRPATSSDAQDLAKLIDIAGEGIPHWLWSQNTAENRTPLEIGTERAQRESGGFSYKNAMVAENAGRVLGMVLSYPIIEAPDEDIDSLPDPIAPFVELEMKSAGTWYINALAVFPGHRSSGLGSLLMEAVDTAASTSGFSRLSIQVYGQNSGAARLYKRLGFRETARSRVRLHPVQPYYTGDVLLLEKNR</sequence>
<evidence type="ECO:0000313" key="4">
    <source>
        <dbReference type="EMBL" id="WFE88852.1"/>
    </source>
</evidence>
<feature type="domain" description="N-acetyltransferase" evidence="3">
    <location>
        <begin position="7"/>
        <end position="197"/>
    </location>
</feature>
<name>A0ABY8F075_9HYPH</name>
<gene>
    <name evidence="4" type="ORF">K1718_22235</name>
</gene>
<keyword evidence="2" id="KW-0012">Acyltransferase</keyword>
<organism evidence="4 5">
    <name type="scientific">Roseibium porphyridii</name>
    <dbReference type="NCBI Taxonomy" id="2866279"/>
    <lineage>
        <taxon>Bacteria</taxon>
        <taxon>Pseudomonadati</taxon>
        <taxon>Pseudomonadota</taxon>
        <taxon>Alphaproteobacteria</taxon>
        <taxon>Hyphomicrobiales</taxon>
        <taxon>Stappiaceae</taxon>
        <taxon>Roseibium</taxon>
    </lineage>
</organism>
<dbReference type="Gene3D" id="3.40.630.30">
    <property type="match status" value="1"/>
</dbReference>
<evidence type="ECO:0000259" key="3">
    <source>
        <dbReference type="PROSITE" id="PS51186"/>
    </source>
</evidence>
<accession>A0ABY8F075</accession>